<evidence type="ECO:0000256" key="1">
    <source>
        <dbReference type="ARBA" id="ARBA00021141"/>
    </source>
</evidence>
<dbReference type="Gene3D" id="2.60.40.790">
    <property type="match status" value="1"/>
</dbReference>
<dbReference type="PANTHER" id="PTHR45640">
    <property type="entry name" value="HEAT SHOCK PROTEIN HSP-12.2-RELATED"/>
    <property type="match status" value="1"/>
</dbReference>
<keyword evidence="10" id="KW-1185">Reference proteome</keyword>
<evidence type="ECO:0000313" key="10">
    <source>
        <dbReference type="Proteomes" id="UP000245119"/>
    </source>
</evidence>
<dbReference type="GO" id="GO:0051082">
    <property type="term" value="F:unfolded protein binding"/>
    <property type="evidence" value="ECO:0007669"/>
    <property type="project" value="TreeGrafter"/>
</dbReference>
<evidence type="ECO:0000256" key="5">
    <source>
        <dbReference type="RuleBase" id="RU003616"/>
    </source>
</evidence>
<organism evidence="9 10">
    <name type="scientific">Pomacea canaliculata</name>
    <name type="common">Golden apple snail</name>
    <dbReference type="NCBI Taxonomy" id="400727"/>
    <lineage>
        <taxon>Eukaryota</taxon>
        <taxon>Metazoa</taxon>
        <taxon>Spiralia</taxon>
        <taxon>Lophotrochozoa</taxon>
        <taxon>Mollusca</taxon>
        <taxon>Gastropoda</taxon>
        <taxon>Caenogastropoda</taxon>
        <taxon>Architaenioglossa</taxon>
        <taxon>Ampullarioidea</taxon>
        <taxon>Ampullariidae</taxon>
        <taxon>Pomacea</taxon>
    </lineage>
</organism>
<comment type="caution">
    <text evidence="9">The sequence shown here is derived from an EMBL/GenBank/DDBJ whole genome shotgun (WGS) entry which is preliminary data.</text>
</comment>
<comment type="similarity">
    <text evidence="4 5">Belongs to the small heat shock protein (HSP20) family.</text>
</comment>
<evidence type="ECO:0000259" key="7">
    <source>
        <dbReference type="PROSITE" id="PS01031"/>
    </source>
</evidence>
<dbReference type="AlphaFoldDB" id="A0A2T7NK15"/>
<name>A0A2T7NK15_POMCA</name>
<evidence type="ECO:0000256" key="4">
    <source>
        <dbReference type="PROSITE-ProRule" id="PRU00285"/>
    </source>
</evidence>
<dbReference type="PROSITE" id="PS01031">
    <property type="entry name" value="SHSP"/>
    <property type="match status" value="1"/>
</dbReference>
<dbReference type="SUPFAM" id="SSF49764">
    <property type="entry name" value="HSP20-like chaperones"/>
    <property type="match status" value="1"/>
</dbReference>
<feature type="domain" description="RRM" evidence="8">
    <location>
        <begin position="205"/>
        <end position="286"/>
    </location>
</feature>
<dbReference type="GO" id="GO:0003723">
    <property type="term" value="F:RNA binding"/>
    <property type="evidence" value="ECO:0007669"/>
    <property type="project" value="UniProtKB-UniRule"/>
</dbReference>
<dbReference type="PROSITE" id="PS50102">
    <property type="entry name" value="RRM"/>
    <property type="match status" value="1"/>
</dbReference>
<evidence type="ECO:0000259" key="8">
    <source>
        <dbReference type="PROSITE" id="PS50102"/>
    </source>
</evidence>
<dbReference type="InterPro" id="IPR001436">
    <property type="entry name" value="Alpha-crystallin/sHSP_animal"/>
</dbReference>
<sequence>MDGLFQIDLPIRICQPHHSKRKVTFASSQLSPSYQKALPVSNGVKWLKKDRNRSDSLLEAKSNHQHLSNYYVQDDMPESGHLMENYDRYKNFCLEFDLHHFRPEEITVHTMGQKLLVEAHHEERGNGLKISQEYFREHILPAEVDPYSVTSSFNHSGILCIKAPLPVTENKIIPANLIPLMSSLAMSGVSTTQLSSDESEATNDRRLWIGNLDLRISEFVLLKLVQKYGELERFDFVYHIHGPDKGKPRGYCFVTYATRQIAEKAMKSLNGKLALSRRLAVHWAKNEVPLEPKAPLTTLSALSEPRPEPTQESTVNTIRAIEAKLRAMQQTQKDFTLNTVPTAPPGSSRYSSVNAVKKPVSSGRGRHRPYQPSNHHPRRR</sequence>
<keyword evidence="3" id="KW-0694">RNA-binding</keyword>
<dbReference type="CDD" id="cd06526">
    <property type="entry name" value="metazoan_ACD"/>
    <property type="match status" value="1"/>
</dbReference>
<dbReference type="InterPro" id="IPR008978">
    <property type="entry name" value="HSP20-like_chaperone"/>
</dbReference>
<evidence type="ECO:0000256" key="2">
    <source>
        <dbReference type="ARBA" id="ARBA00030780"/>
    </source>
</evidence>
<dbReference type="CDD" id="cd12355">
    <property type="entry name" value="RRM_RBM18"/>
    <property type="match status" value="1"/>
</dbReference>
<dbReference type="Pfam" id="PF00076">
    <property type="entry name" value="RRM_1"/>
    <property type="match status" value="1"/>
</dbReference>
<dbReference type="OrthoDB" id="6730379at2759"/>
<reference evidence="9 10" key="1">
    <citation type="submission" date="2018-04" db="EMBL/GenBank/DDBJ databases">
        <title>The genome of golden apple snail Pomacea canaliculata provides insight into stress tolerance and invasive adaptation.</title>
        <authorList>
            <person name="Liu C."/>
            <person name="Liu B."/>
            <person name="Ren Y."/>
            <person name="Zhang Y."/>
            <person name="Wang H."/>
            <person name="Li S."/>
            <person name="Jiang F."/>
            <person name="Yin L."/>
            <person name="Zhang G."/>
            <person name="Qian W."/>
            <person name="Fan W."/>
        </authorList>
    </citation>
    <scope>NUCLEOTIDE SEQUENCE [LARGE SCALE GENOMIC DNA]</scope>
    <source>
        <strain evidence="9">SZHN2017</strain>
        <tissue evidence="9">Muscle</tissue>
    </source>
</reference>
<protein>
    <recommendedName>
        <fullName evidence="1">Probable RNA-binding protein 18</fullName>
    </recommendedName>
    <alternativeName>
        <fullName evidence="2">RNA-binding motif protein 18</fullName>
    </alternativeName>
</protein>
<feature type="compositionally biased region" description="Basic residues" evidence="6">
    <location>
        <begin position="364"/>
        <end position="380"/>
    </location>
</feature>
<dbReference type="GO" id="GO:0042026">
    <property type="term" value="P:protein refolding"/>
    <property type="evidence" value="ECO:0007669"/>
    <property type="project" value="TreeGrafter"/>
</dbReference>
<feature type="domain" description="SHSP" evidence="7">
    <location>
        <begin position="74"/>
        <end position="183"/>
    </location>
</feature>
<dbReference type="GO" id="GO:0009408">
    <property type="term" value="P:response to heat"/>
    <property type="evidence" value="ECO:0007669"/>
    <property type="project" value="TreeGrafter"/>
</dbReference>
<evidence type="ECO:0000256" key="3">
    <source>
        <dbReference type="PROSITE-ProRule" id="PRU00176"/>
    </source>
</evidence>
<dbReference type="InterPro" id="IPR035979">
    <property type="entry name" value="RBD_domain_sf"/>
</dbReference>
<dbReference type="Proteomes" id="UP000245119">
    <property type="component" value="Linkage Group LG11"/>
</dbReference>
<evidence type="ECO:0000256" key="6">
    <source>
        <dbReference type="SAM" id="MobiDB-lite"/>
    </source>
</evidence>
<dbReference type="InterPro" id="IPR000504">
    <property type="entry name" value="RRM_dom"/>
</dbReference>
<dbReference type="InterPro" id="IPR012677">
    <property type="entry name" value="Nucleotide-bd_a/b_plait_sf"/>
</dbReference>
<dbReference type="GO" id="GO:0005737">
    <property type="term" value="C:cytoplasm"/>
    <property type="evidence" value="ECO:0007669"/>
    <property type="project" value="TreeGrafter"/>
</dbReference>
<dbReference type="PANTHER" id="PTHR45640:SF26">
    <property type="entry name" value="RE23625P"/>
    <property type="match status" value="1"/>
</dbReference>
<feature type="region of interest" description="Disordered" evidence="6">
    <location>
        <begin position="334"/>
        <end position="380"/>
    </location>
</feature>
<dbReference type="EMBL" id="PZQS01000011">
    <property type="protein sequence ID" value="PVD21512.1"/>
    <property type="molecule type" value="Genomic_DNA"/>
</dbReference>
<dbReference type="InterPro" id="IPR039157">
    <property type="entry name" value="RBM18_RRM"/>
</dbReference>
<dbReference type="InterPro" id="IPR002068">
    <property type="entry name" value="A-crystallin/Hsp20_dom"/>
</dbReference>
<evidence type="ECO:0000313" key="9">
    <source>
        <dbReference type="EMBL" id="PVD21512.1"/>
    </source>
</evidence>
<dbReference type="Pfam" id="PF00011">
    <property type="entry name" value="HSP20"/>
    <property type="match status" value="1"/>
</dbReference>
<dbReference type="Gene3D" id="3.30.70.330">
    <property type="match status" value="1"/>
</dbReference>
<dbReference type="GO" id="GO:0005634">
    <property type="term" value="C:nucleus"/>
    <property type="evidence" value="ECO:0007669"/>
    <property type="project" value="TreeGrafter"/>
</dbReference>
<gene>
    <name evidence="9" type="ORF">C0Q70_17310</name>
</gene>
<dbReference type="SMART" id="SM00360">
    <property type="entry name" value="RRM"/>
    <property type="match status" value="1"/>
</dbReference>
<accession>A0A2T7NK15</accession>
<proteinExistence type="inferred from homology"/>
<dbReference type="SUPFAM" id="SSF54928">
    <property type="entry name" value="RNA-binding domain, RBD"/>
    <property type="match status" value="1"/>
</dbReference>